<dbReference type="SMART" id="SM00342">
    <property type="entry name" value="HTH_ARAC"/>
    <property type="match status" value="1"/>
</dbReference>
<keyword evidence="6" id="KW-1185">Reference proteome</keyword>
<keyword evidence="2" id="KW-0238">DNA-binding</keyword>
<gene>
    <name evidence="5" type="ORF">WS70_18020</name>
</gene>
<dbReference type="PANTHER" id="PTHR47894">
    <property type="entry name" value="HTH-TYPE TRANSCRIPTIONAL REGULATOR GADX"/>
    <property type="match status" value="1"/>
</dbReference>
<accession>A0A1B4FJH5</accession>
<dbReference type="Gene3D" id="1.10.10.60">
    <property type="entry name" value="Homeodomain-like"/>
    <property type="match status" value="1"/>
</dbReference>
<dbReference type="RefSeq" id="WP_059470258.1">
    <property type="nucleotide sequence ID" value="NZ_CP013387.1"/>
</dbReference>
<organism evidence="5 6">
    <name type="scientific">Burkholderia mayonis</name>
    <dbReference type="NCBI Taxonomy" id="1385591"/>
    <lineage>
        <taxon>Bacteria</taxon>
        <taxon>Pseudomonadati</taxon>
        <taxon>Pseudomonadota</taxon>
        <taxon>Betaproteobacteria</taxon>
        <taxon>Burkholderiales</taxon>
        <taxon>Burkholderiaceae</taxon>
        <taxon>Burkholderia</taxon>
        <taxon>pseudomallei group</taxon>
    </lineage>
</organism>
<dbReference type="AlphaFoldDB" id="A0A1B4FJH5"/>
<dbReference type="GO" id="GO:0005829">
    <property type="term" value="C:cytosol"/>
    <property type="evidence" value="ECO:0007669"/>
    <property type="project" value="TreeGrafter"/>
</dbReference>
<dbReference type="EMBL" id="CP013387">
    <property type="protein sequence ID" value="AOJ03820.1"/>
    <property type="molecule type" value="Genomic_DNA"/>
</dbReference>
<dbReference type="PROSITE" id="PS01124">
    <property type="entry name" value="HTH_ARAC_FAMILY_2"/>
    <property type="match status" value="1"/>
</dbReference>
<dbReference type="Proteomes" id="UP000062519">
    <property type="component" value="Chromosome 2"/>
</dbReference>
<feature type="domain" description="HTH araC/xylS-type" evidence="4">
    <location>
        <begin position="248"/>
        <end position="339"/>
    </location>
</feature>
<dbReference type="PANTHER" id="PTHR47894:SF1">
    <property type="entry name" value="HTH-TYPE TRANSCRIPTIONAL REGULATOR VQSM"/>
    <property type="match status" value="1"/>
</dbReference>
<evidence type="ECO:0000313" key="6">
    <source>
        <dbReference type="Proteomes" id="UP000062519"/>
    </source>
</evidence>
<evidence type="ECO:0000313" key="5">
    <source>
        <dbReference type="EMBL" id="AOJ03820.1"/>
    </source>
</evidence>
<evidence type="ECO:0000256" key="1">
    <source>
        <dbReference type="ARBA" id="ARBA00023015"/>
    </source>
</evidence>
<protein>
    <recommendedName>
        <fullName evidence="4">HTH araC/xylS-type domain-containing protein</fullName>
    </recommendedName>
</protein>
<keyword evidence="3" id="KW-0804">Transcription</keyword>
<name>A0A1B4FJH5_9BURK</name>
<dbReference type="InterPro" id="IPR009057">
    <property type="entry name" value="Homeodomain-like_sf"/>
</dbReference>
<reference evidence="5 6" key="1">
    <citation type="submission" date="2015-12" db="EMBL/GenBank/DDBJ databases">
        <title>Diversity of Burkholderia near neighbor genomes.</title>
        <authorList>
            <person name="Sahl J."/>
            <person name="Wagner D."/>
            <person name="Keim P."/>
        </authorList>
    </citation>
    <scope>NUCLEOTIDE SEQUENCE [LARGE SCALE GENOMIC DNA]</scope>
    <source>
        <strain evidence="5 6">BDU6</strain>
    </source>
</reference>
<dbReference type="Pfam" id="PF12833">
    <property type="entry name" value="HTH_18"/>
    <property type="match status" value="1"/>
</dbReference>
<proteinExistence type="predicted"/>
<evidence type="ECO:0000256" key="2">
    <source>
        <dbReference type="ARBA" id="ARBA00023125"/>
    </source>
</evidence>
<evidence type="ECO:0000259" key="4">
    <source>
        <dbReference type="PROSITE" id="PS01124"/>
    </source>
</evidence>
<dbReference type="GO" id="GO:0000976">
    <property type="term" value="F:transcription cis-regulatory region binding"/>
    <property type="evidence" value="ECO:0007669"/>
    <property type="project" value="TreeGrafter"/>
</dbReference>
<dbReference type="Pfam" id="PF12625">
    <property type="entry name" value="Arabinose_bd"/>
    <property type="match status" value="1"/>
</dbReference>
<dbReference type="InterPro" id="IPR032687">
    <property type="entry name" value="AraC-type_N"/>
</dbReference>
<dbReference type="InterPro" id="IPR018060">
    <property type="entry name" value="HTH_AraC"/>
</dbReference>
<keyword evidence="1" id="KW-0805">Transcription regulation</keyword>
<dbReference type="SUPFAM" id="SSF46689">
    <property type="entry name" value="Homeodomain-like"/>
    <property type="match status" value="1"/>
</dbReference>
<dbReference type="KEGG" id="buu:WS70_18020"/>
<evidence type="ECO:0000256" key="3">
    <source>
        <dbReference type="ARBA" id="ARBA00023163"/>
    </source>
</evidence>
<sequence>MKPVANVSSRTAAQRPAPLHTIIIALNVMNEMGVPAEVLLRDTGISPAEVEQANAMVTHAQEMVLFANALDATGNSAIGLHIGSEIPVTAYGLRGHAMLVSPTLGDAMRLAYDHPLLAISYFRISLDVDGDTARVTVGEYTYRTDLLVLNTDMCLAAVRREMIDLIGRVPEFKRVGLAFPPPPHADVYADIFKCEVIFEAGNNFLEFDAYLLNTKLPLAHSIEFEIARKACVKREFELSHWVPADLVERLLGVMYENPMYQDVARFTEKLGMSPRSLQRKLKEMGTSFSALLDLVRRDIASQYLAENQFTTKEIAARLGYKNTSAFSRAMKRWSKVTVD</sequence>
<dbReference type="GO" id="GO:0003700">
    <property type="term" value="F:DNA-binding transcription factor activity"/>
    <property type="evidence" value="ECO:0007669"/>
    <property type="project" value="InterPro"/>
</dbReference>